<dbReference type="InterPro" id="IPR021153">
    <property type="entry name" value="HrcA_C"/>
</dbReference>
<dbReference type="InterPro" id="IPR036390">
    <property type="entry name" value="WH_DNA-bd_sf"/>
</dbReference>
<dbReference type="AlphaFoldDB" id="A0A1G2BWS4"/>
<dbReference type="PANTHER" id="PTHR34824">
    <property type="entry name" value="HEAT-INDUCIBLE TRANSCRIPTION REPRESSOR HRCA"/>
    <property type="match status" value="1"/>
</dbReference>
<dbReference type="GO" id="GO:0045892">
    <property type="term" value="P:negative regulation of DNA-templated transcription"/>
    <property type="evidence" value="ECO:0007669"/>
    <property type="project" value="TreeGrafter"/>
</dbReference>
<dbReference type="Pfam" id="PF01628">
    <property type="entry name" value="HrcA"/>
    <property type="match status" value="1"/>
</dbReference>
<dbReference type="GO" id="GO:0003677">
    <property type="term" value="F:DNA binding"/>
    <property type="evidence" value="ECO:0007669"/>
    <property type="project" value="InterPro"/>
</dbReference>
<sequence length="219" mass="24540">MEDRGQKLLKEIIDIYVKTARPVGSSNLAFSKKFDLSPATIRSAMGELEEQGYIAQPHTSAGRVPTTLGYKFYLDNLLSVKNLNDKENKELSDAYNKDMRDLAKLLVAKTNLAAIVGFSPSDLYFTGLFNLFSQPEFEDYKMVLSMTKVVDSLEKAMTSIYPQINKPIVLIGEDNPFSSDCSVAITPLKDEKVLAILGPMRMDYNRVLALLEETVRIIK</sequence>
<evidence type="ECO:0000313" key="6">
    <source>
        <dbReference type="EMBL" id="OGY93528.1"/>
    </source>
</evidence>
<accession>A0A1G2BWS4</accession>
<dbReference type="InterPro" id="IPR002571">
    <property type="entry name" value="HrcA"/>
</dbReference>
<protein>
    <recommendedName>
        <fullName evidence="5">Heat-inducible transcription repressor HrcA C-terminal domain-containing protein</fullName>
    </recommendedName>
</protein>
<organism evidence="6 7">
    <name type="scientific">Candidatus Komeilibacteria bacterium RIFOXYC1_FULL_37_11</name>
    <dbReference type="NCBI Taxonomy" id="1798555"/>
    <lineage>
        <taxon>Bacteria</taxon>
        <taxon>Candidatus Komeiliibacteriota</taxon>
    </lineage>
</organism>
<dbReference type="SUPFAM" id="SSF46785">
    <property type="entry name" value="Winged helix' DNA-binding domain"/>
    <property type="match status" value="1"/>
</dbReference>
<name>A0A1G2BWS4_9BACT</name>
<dbReference type="Gene3D" id="1.10.10.10">
    <property type="entry name" value="Winged helix-like DNA-binding domain superfamily/Winged helix DNA-binding domain"/>
    <property type="match status" value="1"/>
</dbReference>
<evidence type="ECO:0000256" key="4">
    <source>
        <dbReference type="ARBA" id="ARBA00023163"/>
    </source>
</evidence>
<keyword evidence="2" id="KW-0805">Transcription regulation</keyword>
<dbReference type="PANTHER" id="PTHR34824:SF1">
    <property type="entry name" value="HEAT-INDUCIBLE TRANSCRIPTION REPRESSOR HRCA"/>
    <property type="match status" value="1"/>
</dbReference>
<proteinExistence type="predicted"/>
<keyword evidence="1" id="KW-0678">Repressor</keyword>
<evidence type="ECO:0000256" key="2">
    <source>
        <dbReference type="ARBA" id="ARBA00023015"/>
    </source>
</evidence>
<evidence type="ECO:0000313" key="7">
    <source>
        <dbReference type="Proteomes" id="UP000177626"/>
    </source>
</evidence>
<reference evidence="6 7" key="1">
    <citation type="journal article" date="2016" name="Nat. Commun.">
        <title>Thousands of microbial genomes shed light on interconnected biogeochemical processes in an aquifer system.</title>
        <authorList>
            <person name="Anantharaman K."/>
            <person name="Brown C.T."/>
            <person name="Hug L.A."/>
            <person name="Sharon I."/>
            <person name="Castelle C.J."/>
            <person name="Probst A.J."/>
            <person name="Thomas B.C."/>
            <person name="Singh A."/>
            <person name="Wilkins M.J."/>
            <person name="Karaoz U."/>
            <person name="Brodie E.L."/>
            <person name="Williams K.H."/>
            <person name="Hubbard S.S."/>
            <person name="Banfield J.F."/>
        </authorList>
    </citation>
    <scope>NUCLEOTIDE SEQUENCE [LARGE SCALE GENOMIC DNA]</scope>
</reference>
<gene>
    <name evidence="6" type="ORF">A2406_02760</name>
</gene>
<feature type="domain" description="Heat-inducible transcription repressor HrcA C-terminal" evidence="5">
    <location>
        <begin position="80"/>
        <end position="207"/>
    </location>
</feature>
<evidence type="ECO:0000256" key="1">
    <source>
        <dbReference type="ARBA" id="ARBA00022491"/>
    </source>
</evidence>
<dbReference type="InterPro" id="IPR036388">
    <property type="entry name" value="WH-like_DNA-bd_sf"/>
</dbReference>
<dbReference type="Proteomes" id="UP000177626">
    <property type="component" value="Unassembled WGS sequence"/>
</dbReference>
<evidence type="ECO:0000259" key="5">
    <source>
        <dbReference type="Pfam" id="PF01628"/>
    </source>
</evidence>
<dbReference type="SUPFAM" id="SSF55781">
    <property type="entry name" value="GAF domain-like"/>
    <property type="match status" value="1"/>
</dbReference>
<dbReference type="EMBL" id="MHKQ01000020">
    <property type="protein sequence ID" value="OGY93528.1"/>
    <property type="molecule type" value="Genomic_DNA"/>
</dbReference>
<keyword evidence="3" id="KW-0346">Stress response</keyword>
<keyword evidence="4" id="KW-0804">Transcription</keyword>
<evidence type="ECO:0000256" key="3">
    <source>
        <dbReference type="ARBA" id="ARBA00023016"/>
    </source>
</evidence>
<comment type="caution">
    <text evidence="6">The sequence shown here is derived from an EMBL/GenBank/DDBJ whole genome shotgun (WGS) entry which is preliminary data.</text>
</comment>